<reference evidence="6 7" key="1">
    <citation type="submission" date="2014-03" db="EMBL/GenBank/DDBJ databases">
        <title>Genomics of Bifidobacteria.</title>
        <authorList>
            <person name="Ventura M."/>
            <person name="Milani C."/>
            <person name="Lugli G.A."/>
        </authorList>
    </citation>
    <scope>NUCLEOTIDE SEQUENCE [LARGE SCALE GENOMIC DNA]</scope>
    <source>
        <strain evidence="6 7">DSM 23968</strain>
    </source>
</reference>
<dbReference type="Gene3D" id="3.40.50.300">
    <property type="entry name" value="P-loop containing nucleotide triphosphate hydrolases"/>
    <property type="match status" value="1"/>
</dbReference>
<dbReference type="GO" id="GO:0006302">
    <property type="term" value="P:double-strand break repair"/>
    <property type="evidence" value="ECO:0007669"/>
    <property type="project" value="TreeGrafter"/>
</dbReference>
<evidence type="ECO:0000256" key="1">
    <source>
        <dbReference type="ARBA" id="ARBA00022741"/>
    </source>
</evidence>
<keyword evidence="7" id="KW-1185">Reference proteome</keyword>
<dbReference type="eggNOG" id="COG1198">
    <property type="taxonomic scope" value="Bacteria"/>
</dbReference>
<gene>
    <name evidence="6" type="ORF">BSTEL_2083</name>
</gene>
<dbReference type="Pfam" id="PF17764">
    <property type="entry name" value="PriA_3primeBD"/>
    <property type="match status" value="1"/>
</dbReference>
<dbReference type="Proteomes" id="UP000029004">
    <property type="component" value="Unassembled WGS sequence"/>
</dbReference>
<dbReference type="EMBL" id="JGZP01000022">
    <property type="protein sequence ID" value="KFI94472.1"/>
    <property type="molecule type" value="Genomic_DNA"/>
</dbReference>
<evidence type="ECO:0000256" key="3">
    <source>
        <dbReference type="ARBA" id="ARBA00023125"/>
    </source>
</evidence>
<accession>A0A087DG22</accession>
<dbReference type="AlphaFoldDB" id="A0A087DG22"/>
<feature type="region of interest" description="Disordered" evidence="4">
    <location>
        <begin position="561"/>
        <end position="590"/>
    </location>
</feature>
<dbReference type="GO" id="GO:0006270">
    <property type="term" value="P:DNA replication initiation"/>
    <property type="evidence" value="ECO:0007669"/>
    <property type="project" value="TreeGrafter"/>
</dbReference>
<feature type="domain" description="Primosomal protein N' 3' DNA-binding" evidence="5">
    <location>
        <begin position="40"/>
        <end position="140"/>
    </location>
</feature>
<dbReference type="InterPro" id="IPR041222">
    <property type="entry name" value="PriA_3primeBD"/>
</dbReference>
<dbReference type="GO" id="GO:0003677">
    <property type="term" value="F:DNA binding"/>
    <property type="evidence" value="ECO:0007669"/>
    <property type="project" value="UniProtKB-KW"/>
</dbReference>
<dbReference type="PANTHER" id="PTHR30580">
    <property type="entry name" value="PRIMOSOMAL PROTEIN N"/>
    <property type="match status" value="1"/>
</dbReference>
<dbReference type="InterPro" id="IPR042115">
    <property type="entry name" value="PriA_3primeBD_sf"/>
</dbReference>
<dbReference type="GO" id="GO:0043138">
    <property type="term" value="F:3'-5' DNA helicase activity"/>
    <property type="evidence" value="ECO:0007669"/>
    <property type="project" value="TreeGrafter"/>
</dbReference>
<name>A0A087DG22_9BIFI</name>
<comment type="caution">
    <text evidence="6">The sequence shown here is derived from an EMBL/GenBank/DDBJ whole genome shotgun (WGS) entry which is preliminary data.</text>
</comment>
<evidence type="ECO:0000313" key="7">
    <source>
        <dbReference type="Proteomes" id="UP000029004"/>
    </source>
</evidence>
<evidence type="ECO:0000259" key="5">
    <source>
        <dbReference type="Pfam" id="PF17764"/>
    </source>
</evidence>
<dbReference type="PANTHER" id="PTHR30580:SF0">
    <property type="entry name" value="PRIMOSOMAL PROTEIN N"/>
    <property type="match status" value="1"/>
</dbReference>
<dbReference type="InterPro" id="IPR027417">
    <property type="entry name" value="P-loop_NTPase"/>
</dbReference>
<evidence type="ECO:0000256" key="2">
    <source>
        <dbReference type="ARBA" id="ARBA00022840"/>
    </source>
</evidence>
<keyword evidence="2" id="KW-0067">ATP-binding</keyword>
<evidence type="ECO:0000313" key="6">
    <source>
        <dbReference type="EMBL" id="KFI94472.1"/>
    </source>
</evidence>
<evidence type="ECO:0000256" key="4">
    <source>
        <dbReference type="SAM" id="MobiDB-lite"/>
    </source>
</evidence>
<dbReference type="STRING" id="762211.BSTEL_2083"/>
<sequence length="834" mass="88093">MVGMTGMEAEQLALDGLAPRKRRRRAPAAHTPAVHDPIARVVLDIQATHLGGTFDYYVDEKDADAARPGALVRVRFGGQCVNGVIWERAASSDVPRSSLRYLEHVLGGDILVPAAMRRDITLIADAYGGTRANILRLTVPPRVAKVEQEQRLVAGFAGRTSASGDAHVPEDVAARVDACYDRIAAQYDAGVRDLRDALHARAFRSFVFDPLPGVGQAARALAWMAAESLTAGHAAVVVLPGMKETRDVLDALGALGFAPFGPGRVGAGTGGWTGDVAILSAEMPPVDRYRAYLAVATGQVKCVIGPRAAMYAPIDGPGLFAIMDDIAYQQADGMMPYAHARGVLRLRAQAHGGVFVALANARSPLSQMEAVGIPGVPRRAVTTAVSGPSTPVRPLPTVLRDAMPWVRWLNREELARLADPSIGARVPHVAVGNIREALRSGPVLFSIPSDGVSEALSCANPKCLRQARCRRCTGPLQRVNGNPVPRCRWCGAAASNWTCPHCHGERLRVVRVGAAGTADELRGLFRGVPVLLSSPSQPGGVIGEIDYRPVIVIATPGAEPRVRAPQGDGSWDDAPGTIRNGEDGHDRGSGTPRYVPYAAVAILDAWTSLYAPGLDARVDTLAAWMRAVSLCAPREQGGQALLLGETDPAIAQSLMLWDSSMLASRELAERYETGMPPVVSVACVWGRRDAVDYALRAVGAAIGGDMAVCPLPQGVGVVPGGVVPDDGTSGTGVSGDGGTSGGAISGDDGVSLMADVTPQAPELPGVLGPVPIPQPRTVDARELEVTADRVRAVIRVPHVRREELAERLRTAVARHVAAREPGELRFQLDRKDLI</sequence>
<dbReference type="Gene3D" id="3.40.1440.60">
    <property type="entry name" value="PriA, 3(prime) DNA-binding domain"/>
    <property type="match status" value="1"/>
</dbReference>
<keyword evidence="3" id="KW-0238">DNA-binding</keyword>
<keyword evidence="1" id="KW-0547">Nucleotide-binding</keyword>
<protein>
    <submittedName>
        <fullName evidence="6">Primosome assembly protein PriA</fullName>
    </submittedName>
</protein>
<organism evidence="6 7">
    <name type="scientific">Bifidobacterium stellenboschense</name>
    <dbReference type="NCBI Taxonomy" id="762211"/>
    <lineage>
        <taxon>Bacteria</taxon>
        <taxon>Bacillati</taxon>
        <taxon>Actinomycetota</taxon>
        <taxon>Actinomycetes</taxon>
        <taxon>Bifidobacteriales</taxon>
        <taxon>Bifidobacteriaceae</taxon>
        <taxon>Bifidobacterium</taxon>
    </lineage>
</organism>
<dbReference type="GO" id="GO:0005524">
    <property type="term" value="F:ATP binding"/>
    <property type="evidence" value="ECO:0007669"/>
    <property type="project" value="UniProtKB-KW"/>
</dbReference>
<dbReference type="GO" id="GO:0006310">
    <property type="term" value="P:DNA recombination"/>
    <property type="evidence" value="ECO:0007669"/>
    <property type="project" value="TreeGrafter"/>
</dbReference>
<proteinExistence type="predicted"/>